<dbReference type="EMBL" id="BSQG01000005">
    <property type="protein sequence ID" value="GLU48973.1"/>
    <property type="molecule type" value="Genomic_DNA"/>
</dbReference>
<dbReference type="Pfam" id="PF11452">
    <property type="entry name" value="DUF3000"/>
    <property type="match status" value="1"/>
</dbReference>
<feature type="region of interest" description="Disordered" evidence="1">
    <location>
        <begin position="1"/>
        <end position="23"/>
    </location>
</feature>
<proteinExistence type="predicted"/>
<evidence type="ECO:0000256" key="1">
    <source>
        <dbReference type="SAM" id="MobiDB-lite"/>
    </source>
</evidence>
<accession>A0A9W6P8K4</accession>
<dbReference type="Proteomes" id="UP001165092">
    <property type="component" value="Unassembled WGS sequence"/>
</dbReference>
<evidence type="ECO:0008006" key="4">
    <source>
        <dbReference type="Google" id="ProtNLM"/>
    </source>
</evidence>
<gene>
    <name evidence="2" type="ORF">Nans01_33240</name>
</gene>
<sequence>MADFHKIKADASTMPPRSRADDAPPVFKRAVASLRAQVVRHEIALENIPAPQRLAAHSVAMSASVHAGGEEDAAFGRLIVLYDPEGVRDWPGPFRVVAYVSAELEPDMSADPLLGQVAWTWLTDALRTKSAGHHTLSGTVTRATTEGFGRKADQPTTTELEMRASWTPTEEDDLSGHMAAWLDLLSTAAGLPPVDVADISRRSRQES</sequence>
<protein>
    <recommendedName>
        <fullName evidence="4">DUF3000 domain-containing protein</fullName>
    </recommendedName>
</protein>
<evidence type="ECO:0000313" key="2">
    <source>
        <dbReference type="EMBL" id="GLU48973.1"/>
    </source>
</evidence>
<keyword evidence="3" id="KW-1185">Reference proteome</keyword>
<dbReference type="InterPro" id="IPR021555">
    <property type="entry name" value="DUF3000"/>
</dbReference>
<organism evidence="2 3">
    <name type="scientific">Nocardiopsis ansamitocini</name>
    <dbReference type="NCBI Taxonomy" id="1670832"/>
    <lineage>
        <taxon>Bacteria</taxon>
        <taxon>Bacillati</taxon>
        <taxon>Actinomycetota</taxon>
        <taxon>Actinomycetes</taxon>
        <taxon>Streptosporangiales</taxon>
        <taxon>Nocardiopsidaceae</taxon>
        <taxon>Nocardiopsis</taxon>
    </lineage>
</organism>
<name>A0A9W6P8K4_9ACTN</name>
<evidence type="ECO:0000313" key="3">
    <source>
        <dbReference type="Proteomes" id="UP001165092"/>
    </source>
</evidence>
<reference evidence="2" key="1">
    <citation type="submission" date="2023-02" db="EMBL/GenBank/DDBJ databases">
        <title>Nocardiopsis ansamitocini NBRC 112285.</title>
        <authorList>
            <person name="Ichikawa N."/>
            <person name="Sato H."/>
            <person name="Tonouchi N."/>
        </authorList>
    </citation>
    <scope>NUCLEOTIDE SEQUENCE</scope>
    <source>
        <strain evidence="2">NBRC 112285</strain>
    </source>
</reference>
<dbReference type="AlphaFoldDB" id="A0A9W6P8K4"/>
<comment type="caution">
    <text evidence="2">The sequence shown here is derived from an EMBL/GenBank/DDBJ whole genome shotgun (WGS) entry which is preliminary data.</text>
</comment>